<feature type="compositionally biased region" description="Pro residues" evidence="1">
    <location>
        <begin position="87"/>
        <end position="96"/>
    </location>
</feature>
<accession>A0A967B8E1</accession>
<dbReference type="AlphaFoldDB" id="A0A967B8E1"/>
<sequence>MSIVLPDWLPIWALVLLAGLAAVLAIAFLLMPFAVFGVKGRLAEIELQLEDVRADLRVIAMRVGSLVPETSAKNREAAVAPRREEWVPPPSAPAPADPEFRPAAPRTRTAGMAPSPLLPPDILETKGPSSSKGNEATSEDYSEQAFSRTETPQPTQRAAPSPATSPVPRVSDAYEPRVTRPHEPRMSAEEPLIGLRTPLGRMPWHETEPRPEPRRPAPRQENETADDGRTEPVLRWPSRRNEQDPA</sequence>
<dbReference type="Proteomes" id="UP000597459">
    <property type="component" value="Unassembled WGS sequence"/>
</dbReference>
<proteinExistence type="predicted"/>
<keyword evidence="2" id="KW-1133">Transmembrane helix</keyword>
<dbReference type="RefSeq" id="WP_166315398.1">
    <property type="nucleotide sequence ID" value="NZ_WOTH01000015.1"/>
</dbReference>
<feature type="compositionally biased region" description="Basic and acidic residues" evidence="1">
    <location>
        <begin position="172"/>
        <end position="188"/>
    </location>
</feature>
<dbReference type="EMBL" id="WOTH01000015">
    <property type="protein sequence ID" value="NHO54056.1"/>
    <property type="molecule type" value="Genomic_DNA"/>
</dbReference>
<name>A0A967B8E1_9PROT</name>
<feature type="region of interest" description="Disordered" evidence="1">
    <location>
        <begin position="72"/>
        <end position="246"/>
    </location>
</feature>
<feature type="transmembrane region" description="Helical" evidence="2">
    <location>
        <begin position="12"/>
        <end position="38"/>
    </location>
</feature>
<gene>
    <name evidence="3" type="ORF">GOB87_08815</name>
</gene>
<evidence type="ECO:0000256" key="1">
    <source>
        <dbReference type="SAM" id="MobiDB-lite"/>
    </source>
</evidence>
<evidence type="ECO:0000313" key="3">
    <source>
        <dbReference type="EMBL" id="NHO54056.1"/>
    </source>
</evidence>
<organism evidence="3 4">
    <name type="scientific">Acetobacter estunensis</name>
    <dbReference type="NCBI Taxonomy" id="104097"/>
    <lineage>
        <taxon>Bacteria</taxon>
        <taxon>Pseudomonadati</taxon>
        <taxon>Pseudomonadota</taxon>
        <taxon>Alphaproteobacteria</taxon>
        <taxon>Acetobacterales</taxon>
        <taxon>Acetobacteraceae</taxon>
        <taxon>Acetobacter</taxon>
    </lineage>
</organism>
<feature type="compositionally biased region" description="Polar residues" evidence="1">
    <location>
        <begin position="127"/>
        <end position="136"/>
    </location>
</feature>
<evidence type="ECO:0000256" key="2">
    <source>
        <dbReference type="SAM" id="Phobius"/>
    </source>
</evidence>
<feature type="compositionally biased region" description="Basic and acidic residues" evidence="1">
    <location>
        <begin position="72"/>
        <end position="86"/>
    </location>
</feature>
<keyword evidence="2" id="KW-0812">Transmembrane</keyword>
<feature type="compositionally biased region" description="Polar residues" evidence="1">
    <location>
        <begin position="144"/>
        <end position="164"/>
    </location>
</feature>
<keyword evidence="2" id="KW-0472">Membrane</keyword>
<feature type="compositionally biased region" description="Basic and acidic residues" evidence="1">
    <location>
        <begin position="203"/>
        <end position="232"/>
    </location>
</feature>
<protein>
    <submittedName>
        <fullName evidence="3">Uncharacterized protein</fullName>
    </submittedName>
</protein>
<keyword evidence="4" id="KW-1185">Reference proteome</keyword>
<evidence type="ECO:0000313" key="4">
    <source>
        <dbReference type="Proteomes" id="UP000597459"/>
    </source>
</evidence>
<comment type="caution">
    <text evidence="3">The sequence shown here is derived from an EMBL/GenBank/DDBJ whole genome shotgun (WGS) entry which is preliminary data.</text>
</comment>
<reference evidence="3" key="1">
    <citation type="submission" date="2019-11" db="EMBL/GenBank/DDBJ databases">
        <title>Description of new Acetobacter species.</title>
        <authorList>
            <person name="Cleenwerck I."/>
            <person name="Sombolestani A.S."/>
        </authorList>
    </citation>
    <scope>NUCLEOTIDE SEQUENCE</scope>
    <source>
        <strain evidence="3">LMG 1626</strain>
    </source>
</reference>